<accession>A0A0H2R9Z3</accession>
<reference evidence="1 2" key="1">
    <citation type="submission" date="2015-04" db="EMBL/GenBank/DDBJ databases">
        <title>Complete genome sequence of Schizopora paradoxa KUC8140, a cosmopolitan wood degrader in East Asia.</title>
        <authorList>
            <consortium name="DOE Joint Genome Institute"/>
            <person name="Min B."/>
            <person name="Park H."/>
            <person name="Jang Y."/>
            <person name="Kim J.-J."/>
            <person name="Kim K.H."/>
            <person name="Pangilinan J."/>
            <person name="Lipzen A."/>
            <person name="Riley R."/>
            <person name="Grigoriev I.V."/>
            <person name="Spatafora J.W."/>
            <person name="Choi I.-G."/>
        </authorList>
    </citation>
    <scope>NUCLEOTIDE SEQUENCE [LARGE SCALE GENOMIC DNA]</scope>
    <source>
        <strain evidence="1 2">KUC8140</strain>
    </source>
</reference>
<evidence type="ECO:0000313" key="2">
    <source>
        <dbReference type="Proteomes" id="UP000053477"/>
    </source>
</evidence>
<evidence type="ECO:0000313" key="1">
    <source>
        <dbReference type="EMBL" id="KLO08192.1"/>
    </source>
</evidence>
<protein>
    <submittedName>
        <fullName evidence="1">Uncharacterized protein</fullName>
    </submittedName>
</protein>
<organism evidence="1 2">
    <name type="scientific">Schizopora paradoxa</name>
    <dbReference type="NCBI Taxonomy" id="27342"/>
    <lineage>
        <taxon>Eukaryota</taxon>
        <taxon>Fungi</taxon>
        <taxon>Dikarya</taxon>
        <taxon>Basidiomycota</taxon>
        <taxon>Agaricomycotina</taxon>
        <taxon>Agaricomycetes</taxon>
        <taxon>Hymenochaetales</taxon>
        <taxon>Schizoporaceae</taxon>
        <taxon>Schizopora</taxon>
    </lineage>
</organism>
<gene>
    <name evidence="1" type="ORF">SCHPADRAFT_617121</name>
</gene>
<dbReference type="EMBL" id="KQ086102">
    <property type="protein sequence ID" value="KLO08192.1"/>
    <property type="molecule type" value="Genomic_DNA"/>
</dbReference>
<proteinExistence type="predicted"/>
<keyword evidence="2" id="KW-1185">Reference proteome</keyword>
<dbReference type="Proteomes" id="UP000053477">
    <property type="component" value="Unassembled WGS sequence"/>
</dbReference>
<dbReference type="InParanoid" id="A0A0H2R9Z3"/>
<sequence>MVIDSQTTSLPRLAGRTEDLKTIYPSIHPSIDYLLPARSDSKRNRVPRRNVHRAYIGRDSRFSLSRDSTEHVRRAHSASVVTVVAVSVIVRSPGAGPGPQNGRRQTRKLHEERGCEGTLGWTGLDYLCMKYAGRREFELYESCKRSIVHRGHSLLSTRHVWSASSDQNLPLPYASFPLFVVAAPALNR</sequence>
<dbReference type="AlphaFoldDB" id="A0A0H2R9Z3"/>
<name>A0A0H2R9Z3_9AGAM</name>